<dbReference type="SUPFAM" id="SSF56672">
    <property type="entry name" value="DNA/RNA polymerases"/>
    <property type="match status" value="1"/>
</dbReference>
<dbReference type="Gramene" id="evm.model.07.605">
    <property type="protein sequence ID" value="cds.evm.model.07.605"/>
    <property type="gene ID" value="evm.TU.07.605"/>
</dbReference>
<evidence type="ECO:0000313" key="3">
    <source>
        <dbReference type="Proteomes" id="UP000596661"/>
    </source>
</evidence>
<dbReference type="CDD" id="cd06222">
    <property type="entry name" value="RNase_H_like"/>
    <property type="match status" value="1"/>
</dbReference>
<organism evidence="2 3">
    <name type="scientific">Cannabis sativa</name>
    <name type="common">Hemp</name>
    <name type="synonym">Marijuana</name>
    <dbReference type="NCBI Taxonomy" id="3483"/>
    <lineage>
        <taxon>Eukaryota</taxon>
        <taxon>Viridiplantae</taxon>
        <taxon>Streptophyta</taxon>
        <taxon>Embryophyta</taxon>
        <taxon>Tracheophyta</taxon>
        <taxon>Spermatophyta</taxon>
        <taxon>Magnoliopsida</taxon>
        <taxon>eudicotyledons</taxon>
        <taxon>Gunneridae</taxon>
        <taxon>Pentapetalae</taxon>
        <taxon>rosids</taxon>
        <taxon>fabids</taxon>
        <taxon>Rosales</taxon>
        <taxon>Cannabaceae</taxon>
        <taxon>Cannabis</taxon>
    </lineage>
</organism>
<dbReference type="Proteomes" id="UP000596661">
    <property type="component" value="Chromosome 7"/>
</dbReference>
<dbReference type="InterPro" id="IPR002156">
    <property type="entry name" value="RNaseH_domain"/>
</dbReference>
<dbReference type="PANTHER" id="PTHR31635">
    <property type="entry name" value="REVERSE TRANSCRIPTASE DOMAIN-CONTAINING PROTEIN-RELATED"/>
    <property type="match status" value="1"/>
</dbReference>
<dbReference type="InterPro" id="IPR044730">
    <property type="entry name" value="RNase_H-like_dom_plant"/>
</dbReference>
<name>A0A803Q5P9_CANSA</name>
<dbReference type="GO" id="GO:0004523">
    <property type="term" value="F:RNA-DNA hybrid ribonuclease activity"/>
    <property type="evidence" value="ECO:0007669"/>
    <property type="project" value="InterPro"/>
</dbReference>
<proteinExistence type="predicted"/>
<reference evidence="2" key="1">
    <citation type="submission" date="2018-11" db="EMBL/GenBank/DDBJ databases">
        <authorList>
            <person name="Grassa J C."/>
        </authorList>
    </citation>
    <scope>NUCLEOTIDE SEQUENCE [LARGE SCALE GENOMIC DNA]</scope>
</reference>
<evidence type="ECO:0000259" key="1">
    <source>
        <dbReference type="PROSITE" id="PS50878"/>
    </source>
</evidence>
<dbReference type="InterPro" id="IPR000477">
    <property type="entry name" value="RT_dom"/>
</dbReference>
<evidence type="ECO:0000313" key="2">
    <source>
        <dbReference type="EnsemblPlants" id="cds.evm.model.07.605"/>
    </source>
</evidence>
<dbReference type="PROSITE" id="PS50878">
    <property type="entry name" value="RT_POL"/>
    <property type="match status" value="1"/>
</dbReference>
<dbReference type="EnsemblPlants" id="evm.model.07.605">
    <property type="protein sequence ID" value="cds.evm.model.07.605"/>
    <property type="gene ID" value="evm.TU.07.605"/>
</dbReference>
<dbReference type="InterPro" id="IPR036397">
    <property type="entry name" value="RNaseH_sf"/>
</dbReference>
<dbReference type="InterPro" id="IPR043502">
    <property type="entry name" value="DNA/RNA_pol_sf"/>
</dbReference>
<sequence>MTHFQSFVSKFSLLPLNPIGSKYTWKHGSVCERLDWGVVNHIWQHTFPHTTLYHLGFYGSDHRVLKITLNDVSMKTCVDDIKNWNARFNSLSRRIHALESSINAIHSNLPLSSDKIQQASALQSQLDSLLYKNEILSKQQSKIHWLQAGDKNTKYFHRRCPLILVIFVSLRSLIAKLLNISFLPLISHQIQFLDSPFEAHEVRQALFQVSGDKAPGLDGLNPAFYQKNWHIMGNDLTTVILDTLNNMADFSSINETLIVLIPNKSNASSLKDFRPISLCSTIYKIISKMLSNRLKSVLGDLISPFQGAFLSERIIFNNIFIAQEVVHAINHRKHGKFGWVGLKLDMEKAFDRVEWDFLLAILNKFKFPIELISLIHQCISSATIRFSINGQITNSLHPSRGIRQGDPLSPYLFLLCSEGLTAALRLQEQSGSFRGISVARTAPPVSHLLFADDTLLFTVASPSSCNALKEALNAHHLATGLEPRPFISKYLGVPQCFGRSKKSNFDFLLQKVSSQLSIWNGKLFSKAGKEVLLKAVIQAIPSYTMPCFKLPASFCHKIERLMAQFWWGSMGKGSKIHWKNWRTLCSSKFFGGLGFRDLLIRGLLWKVGNGCSIRTLQDPWIPGLKFPCLRSNDLPPVDKFQLGALKGLILLSGTKKIQPSMAEALSLRASLEWCINIQIPLAVVETDSKVLVDKVHSKKVEFSALSDVVEDIRCFLSTFPNVHLRYISITINCRAHGLARRALGQDEESCWNVLVPTL</sequence>
<dbReference type="Pfam" id="PF00078">
    <property type="entry name" value="RVT_1"/>
    <property type="match status" value="1"/>
</dbReference>
<dbReference type="Pfam" id="PF13456">
    <property type="entry name" value="RVT_3"/>
    <property type="match status" value="1"/>
</dbReference>
<dbReference type="Gene3D" id="3.30.420.10">
    <property type="entry name" value="Ribonuclease H-like superfamily/Ribonuclease H"/>
    <property type="match status" value="1"/>
</dbReference>
<dbReference type="PANTHER" id="PTHR31635:SF196">
    <property type="entry name" value="REVERSE TRANSCRIPTASE DOMAIN-CONTAINING PROTEIN-RELATED"/>
    <property type="match status" value="1"/>
</dbReference>
<protein>
    <recommendedName>
        <fullName evidence="1">Reverse transcriptase domain-containing protein</fullName>
    </recommendedName>
</protein>
<dbReference type="EMBL" id="UZAU01000640">
    <property type="status" value="NOT_ANNOTATED_CDS"/>
    <property type="molecule type" value="Genomic_DNA"/>
</dbReference>
<keyword evidence="3" id="KW-1185">Reference proteome</keyword>
<dbReference type="AlphaFoldDB" id="A0A803Q5P9"/>
<dbReference type="GO" id="GO:0003676">
    <property type="term" value="F:nucleic acid binding"/>
    <property type="evidence" value="ECO:0007669"/>
    <property type="project" value="InterPro"/>
</dbReference>
<reference evidence="2" key="2">
    <citation type="submission" date="2021-03" db="UniProtKB">
        <authorList>
            <consortium name="EnsemblPlants"/>
        </authorList>
    </citation>
    <scope>IDENTIFICATION</scope>
</reference>
<feature type="domain" description="Reverse transcriptase" evidence="1">
    <location>
        <begin position="242"/>
        <end position="524"/>
    </location>
</feature>
<accession>A0A803Q5P9</accession>
<dbReference type="CDD" id="cd01650">
    <property type="entry name" value="RT_nLTR_like"/>
    <property type="match status" value="1"/>
</dbReference>